<dbReference type="Proteomes" id="UP000271469">
    <property type="component" value="Chromosome"/>
</dbReference>
<accession>A0A3G8JVB5</accession>
<proteinExistence type="predicted"/>
<protein>
    <submittedName>
        <fullName evidence="1">Uncharacterized protein</fullName>
    </submittedName>
</protein>
<dbReference type="AlphaFoldDB" id="A0A3G8JVB5"/>
<gene>
    <name evidence="1" type="ORF">D7316_05146</name>
</gene>
<keyword evidence="2" id="KW-1185">Reference proteome</keyword>
<dbReference type="EMBL" id="CP033972">
    <property type="protein sequence ID" value="AZG48529.1"/>
    <property type="molecule type" value="Genomic_DNA"/>
</dbReference>
<evidence type="ECO:0000313" key="2">
    <source>
        <dbReference type="Proteomes" id="UP000271469"/>
    </source>
</evidence>
<organism evidence="1 2">
    <name type="scientific">Gordonia insulae</name>
    <dbReference type="NCBI Taxonomy" id="2420509"/>
    <lineage>
        <taxon>Bacteria</taxon>
        <taxon>Bacillati</taxon>
        <taxon>Actinomycetota</taxon>
        <taxon>Actinomycetes</taxon>
        <taxon>Mycobacteriales</taxon>
        <taxon>Gordoniaceae</taxon>
        <taxon>Gordonia</taxon>
    </lineage>
</organism>
<reference evidence="1 2" key="1">
    <citation type="submission" date="2018-11" db="EMBL/GenBank/DDBJ databases">
        <title>Gordonia insulae sp. nov., isolated from an island soil.</title>
        <authorList>
            <person name="Kim Y.S."/>
            <person name="Kim S.B."/>
        </authorList>
    </citation>
    <scope>NUCLEOTIDE SEQUENCE [LARGE SCALE GENOMIC DNA]</scope>
    <source>
        <strain evidence="1 2">MMS17-SY073</strain>
    </source>
</reference>
<dbReference type="KEGG" id="gom:D7316_05146"/>
<dbReference type="RefSeq" id="WP_197718299.1">
    <property type="nucleotide sequence ID" value="NZ_CP033972.1"/>
</dbReference>
<evidence type="ECO:0000313" key="1">
    <source>
        <dbReference type="EMBL" id="AZG48529.1"/>
    </source>
</evidence>
<sequence>MNDQQPEPHPHMSMDVDWAAMDKWLVESMGNMPRAAILDIGPAGARGDDSEDVDCAQIQVLGSETFLVRLSTTMMSTPLLSSYGVPRAALDMWFYDDTFDDCTHGYLMSRSRRRIAEIVVAWFRDRCGFSAPDDLGCSYTEPVALPRSATTYEGSASQRQGYP</sequence>
<name>A0A3G8JVB5_9ACTN</name>